<feature type="compositionally biased region" description="Low complexity" evidence="1">
    <location>
        <begin position="81"/>
        <end position="90"/>
    </location>
</feature>
<evidence type="ECO:0000259" key="2">
    <source>
        <dbReference type="Pfam" id="PF05347"/>
    </source>
</evidence>
<evidence type="ECO:0000313" key="4">
    <source>
        <dbReference type="Proteomes" id="UP000693981"/>
    </source>
</evidence>
<proteinExistence type="predicted"/>
<dbReference type="InterPro" id="IPR008011">
    <property type="entry name" value="Complex1_LYR_dom"/>
</dbReference>
<dbReference type="AlphaFoldDB" id="A0A8T1WQ56"/>
<protein>
    <recommendedName>
        <fullName evidence="2">Complex 1 LYR protein domain-containing protein</fullName>
    </recommendedName>
</protein>
<dbReference type="Proteomes" id="UP000693981">
    <property type="component" value="Unassembled WGS sequence"/>
</dbReference>
<evidence type="ECO:0000313" key="3">
    <source>
        <dbReference type="EMBL" id="KAG7394478.1"/>
    </source>
</evidence>
<dbReference type="OrthoDB" id="275715at2759"/>
<dbReference type="EMBL" id="JAGDFL010000270">
    <property type="protein sequence ID" value="KAG7394478.1"/>
    <property type="molecule type" value="Genomic_DNA"/>
</dbReference>
<accession>A0A8T1WQ56</accession>
<dbReference type="Pfam" id="PF05347">
    <property type="entry name" value="Complex1_LYR"/>
    <property type="match status" value="1"/>
</dbReference>
<evidence type="ECO:0000256" key="1">
    <source>
        <dbReference type="SAM" id="MobiDB-lite"/>
    </source>
</evidence>
<keyword evidence="4" id="KW-1185">Reference proteome</keyword>
<feature type="region of interest" description="Disordered" evidence="1">
    <location>
        <begin position="80"/>
        <end position="107"/>
    </location>
</feature>
<feature type="domain" description="Complex 1 LYR protein" evidence="2">
    <location>
        <begin position="7"/>
        <end position="64"/>
    </location>
</feature>
<sequence>MTSKLRRPVLELYAQCLRSARKCPQWEQREMMKTYVRMKFRGEMATQDPDRVRSLLADAREELERMEYYHSIYEARKSAEAAANGSNTGDATGGGGLTATTKTQRASVCPECKEAYPSAEANFCANCGTKRPTR</sequence>
<organism evidence="3 4">
    <name type="scientific">Phytophthora boehmeriae</name>
    <dbReference type="NCBI Taxonomy" id="109152"/>
    <lineage>
        <taxon>Eukaryota</taxon>
        <taxon>Sar</taxon>
        <taxon>Stramenopiles</taxon>
        <taxon>Oomycota</taxon>
        <taxon>Peronosporomycetes</taxon>
        <taxon>Peronosporales</taxon>
        <taxon>Peronosporaceae</taxon>
        <taxon>Phytophthora</taxon>
    </lineage>
</organism>
<comment type="caution">
    <text evidence="3">The sequence shown here is derived from an EMBL/GenBank/DDBJ whole genome shotgun (WGS) entry which is preliminary data.</text>
</comment>
<reference evidence="3" key="1">
    <citation type="submission" date="2021-02" db="EMBL/GenBank/DDBJ databases">
        <authorList>
            <person name="Palmer J.M."/>
        </authorList>
    </citation>
    <scope>NUCLEOTIDE SEQUENCE</scope>
    <source>
        <strain evidence="3">SCRP23</strain>
    </source>
</reference>
<name>A0A8T1WQ56_9STRA</name>
<gene>
    <name evidence="3" type="ORF">PHYBOEH_005139</name>
</gene>